<dbReference type="Proteomes" id="UP000525652">
    <property type="component" value="Unassembled WGS sequence"/>
</dbReference>
<evidence type="ECO:0000256" key="9">
    <source>
        <dbReference type="ARBA" id="ARBA00022989"/>
    </source>
</evidence>
<evidence type="ECO:0000256" key="8">
    <source>
        <dbReference type="ARBA" id="ARBA00022842"/>
    </source>
</evidence>
<evidence type="ECO:0000256" key="7">
    <source>
        <dbReference type="ARBA" id="ARBA00022692"/>
    </source>
</evidence>
<dbReference type="AlphaFoldDB" id="A0A7X1AYG3"/>
<evidence type="ECO:0000256" key="3">
    <source>
        <dbReference type="ARBA" id="ARBA00019439"/>
    </source>
</evidence>
<dbReference type="PANTHER" id="PTHR47685:SF1">
    <property type="entry name" value="MAGNESIUM TRANSPORT PROTEIN CORA"/>
    <property type="match status" value="1"/>
</dbReference>
<keyword evidence="7 13" id="KW-0812">Transmembrane</keyword>
<name>A0A7X1AYG3_9BACT</name>
<dbReference type="GO" id="GO:0015095">
    <property type="term" value="F:magnesium ion transmembrane transporter activity"/>
    <property type="evidence" value="ECO:0007669"/>
    <property type="project" value="TreeGrafter"/>
</dbReference>
<evidence type="ECO:0000256" key="1">
    <source>
        <dbReference type="ARBA" id="ARBA00004429"/>
    </source>
</evidence>
<keyword evidence="15" id="KW-1185">Reference proteome</keyword>
<dbReference type="InterPro" id="IPR045861">
    <property type="entry name" value="CorA_cytoplasmic_dom"/>
</dbReference>
<keyword evidence="10" id="KW-0406">Ion transport</keyword>
<dbReference type="SUPFAM" id="SSF144083">
    <property type="entry name" value="Magnesium transport protein CorA, transmembrane region"/>
    <property type="match status" value="1"/>
</dbReference>
<gene>
    <name evidence="14" type="ORF">H5P30_10855</name>
</gene>
<dbReference type="InterPro" id="IPR050829">
    <property type="entry name" value="CorA_MIT"/>
</dbReference>
<dbReference type="GO" id="GO:0015087">
    <property type="term" value="F:cobalt ion transmembrane transporter activity"/>
    <property type="evidence" value="ECO:0007669"/>
    <property type="project" value="TreeGrafter"/>
</dbReference>
<keyword evidence="9 13" id="KW-1133">Transmembrane helix</keyword>
<comment type="caution">
    <text evidence="14">The sequence shown here is derived from an EMBL/GenBank/DDBJ whole genome shotgun (WGS) entry which is preliminary data.</text>
</comment>
<organism evidence="14 15">
    <name type="scientific">Puniceicoccus vermicola</name>
    <dbReference type="NCBI Taxonomy" id="388746"/>
    <lineage>
        <taxon>Bacteria</taxon>
        <taxon>Pseudomonadati</taxon>
        <taxon>Verrucomicrobiota</taxon>
        <taxon>Opitutia</taxon>
        <taxon>Puniceicoccales</taxon>
        <taxon>Puniceicoccaceae</taxon>
        <taxon>Puniceicoccus</taxon>
    </lineage>
</organism>
<keyword evidence="11 13" id="KW-0472">Membrane</keyword>
<proteinExistence type="inferred from homology"/>
<reference evidence="14 15" key="1">
    <citation type="submission" date="2020-07" db="EMBL/GenBank/DDBJ databases">
        <authorList>
            <person name="Feng X."/>
        </authorList>
    </citation>
    <scope>NUCLEOTIDE SEQUENCE [LARGE SCALE GENOMIC DNA]</scope>
    <source>
        <strain evidence="14 15">JCM14086</strain>
    </source>
</reference>
<dbReference type="EMBL" id="JACHVA010000083">
    <property type="protein sequence ID" value="MBC2602277.1"/>
    <property type="molecule type" value="Genomic_DNA"/>
</dbReference>
<evidence type="ECO:0000256" key="6">
    <source>
        <dbReference type="ARBA" id="ARBA00022519"/>
    </source>
</evidence>
<evidence type="ECO:0000256" key="4">
    <source>
        <dbReference type="ARBA" id="ARBA00022448"/>
    </source>
</evidence>
<dbReference type="Gene3D" id="1.20.58.340">
    <property type="entry name" value="Magnesium transport protein CorA, transmembrane region"/>
    <property type="match status" value="2"/>
</dbReference>
<evidence type="ECO:0000313" key="14">
    <source>
        <dbReference type="EMBL" id="MBC2602277.1"/>
    </source>
</evidence>
<feature type="transmembrane region" description="Helical" evidence="13">
    <location>
        <begin position="302"/>
        <end position="322"/>
    </location>
</feature>
<keyword evidence="8" id="KW-0460">Magnesium</keyword>
<dbReference type="Pfam" id="PF01544">
    <property type="entry name" value="CorA"/>
    <property type="match status" value="1"/>
</dbReference>
<comment type="similarity">
    <text evidence="2">Belongs to the CorA metal ion transporter (MIT) (TC 1.A.35) family.</text>
</comment>
<evidence type="ECO:0000256" key="13">
    <source>
        <dbReference type="SAM" id="Phobius"/>
    </source>
</evidence>
<dbReference type="InterPro" id="IPR002523">
    <property type="entry name" value="MgTranspt_CorA/ZnTranspt_ZntB"/>
</dbReference>
<evidence type="ECO:0000256" key="5">
    <source>
        <dbReference type="ARBA" id="ARBA00022475"/>
    </source>
</evidence>
<dbReference type="GO" id="GO:0015099">
    <property type="term" value="F:nickel cation transmembrane transporter activity"/>
    <property type="evidence" value="ECO:0007669"/>
    <property type="project" value="TreeGrafter"/>
</dbReference>
<dbReference type="SUPFAM" id="SSF143865">
    <property type="entry name" value="CorA soluble domain-like"/>
    <property type="match status" value="1"/>
</dbReference>
<dbReference type="PANTHER" id="PTHR47685">
    <property type="entry name" value="MAGNESIUM TRANSPORT PROTEIN CORA"/>
    <property type="match status" value="1"/>
</dbReference>
<keyword evidence="6" id="KW-0997">Cell inner membrane</keyword>
<dbReference type="RefSeq" id="WP_185692974.1">
    <property type="nucleotide sequence ID" value="NZ_JACHVA010000083.1"/>
</dbReference>
<feature type="transmembrane region" description="Helical" evidence="13">
    <location>
        <begin position="270"/>
        <end position="290"/>
    </location>
</feature>
<dbReference type="GO" id="GO:0005886">
    <property type="term" value="C:plasma membrane"/>
    <property type="evidence" value="ECO:0007669"/>
    <property type="project" value="UniProtKB-SubCell"/>
</dbReference>
<comment type="catalytic activity">
    <reaction evidence="12">
        <text>Mg(2+)(in) = Mg(2+)(out)</text>
        <dbReference type="Rhea" id="RHEA:29827"/>
        <dbReference type="ChEBI" id="CHEBI:18420"/>
    </reaction>
</comment>
<evidence type="ECO:0000256" key="10">
    <source>
        <dbReference type="ARBA" id="ARBA00023065"/>
    </source>
</evidence>
<accession>A0A7X1AYG3</accession>
<dbReference type="FunFam" id="1.20.58.340:FF:000001">
    <property type="entry name" value="Magnesium transport protein CorA"/>
    <property type="match status" value="1"/>
</dbReference>
<sequence length="328" mass="37441">MFTIYELSTGKTITNEKFQESDHDQEPLWVDLFQPTETEIELWNERLGLDLPTRPEMEEIESTSRLYVEDHALFMTATVLSNSDEPGGIRTTPVTFVLGEKILVTMRFVDNQPFRQFIRNLERRPGTRSTPAHTLSALLDSIVDRLADILERVGTECDRLSSEIFRSDTEKRKANQQSELLKELLRRTGQNGETIAKSRESLMTINRIIVYFLESIKNLGLDSLVPHVKGIGRDVQSLSDHANYLDGKVAFLLDAILGLINIEQNQIIKIFSIAAVIFLPPTVVASIYGMNFSIMPELRQEWGYPFALSLMVVSAILPFVYFRRKGWI</sequence>
<evidence type="ECO:0000256" key="2">
    <source>
        <dbReference type="ARBA" id="ARBA00009765"/>
    </source>
</evidence>
<evidence type="ECO:0000256" key="11">
    <source>
        <dbReference type="ARBA" id="ARBA00023136"/>
    </source>
</evidence>
<dbReference type="InterPro" id="IPR045863">
    <property type="entry name" value="CorA_TM1_TM2"/>
</dbReference>
<keyword evidence="4" id="KW-0813">Transport</keyword>
<comment type="subcellular location">
    <subcellularLocation>
        <location evidence="1">Cell inner membrane</location>
        <topology evidence="1">Multi-pass membrane protein</topology>
    </subcellularLocation>
</comment>
<keyword evidence="5" id="KW-1003">Cell membrane</keyword>
<evidence type="ECO:0000256" key="12">
    <source>
        <dbReference type="ARBA" id="ARBA00034269"/>
    </source>
</evidence>
<protein>
    <recommendedName>
        <fullName evidence="3">Magnesium transport protein CorA</fullName>
    </recommendedName>
</protein>
<evidence type="ECO:0000313" key="15">
    <source>
        <dbReference type="Proteomes" id="UP000525652"/>
    </source>
</evidence>
<dbReference type="CDD" id="cd12837">
    <property type="entry name" value="EcCorA-like_u1"/>
    <property type="match status" value="1"/>
</dbReference>
<dbReference type="Gene3D" id="3.30.460.20">
    <property type="entry name" value="CorA soluble domain-like"/>
    <property type="match status" value="1"/>
</dbReference>